<comment type="caution">
    <text evidence="8">The sequence shown here is derived from an EMBL/GenBank/DDBJ whole genome shotgun (WGS) entry which is preliminary data.</text>
</comment>
<evidence type="ECO:0000256" key="1">
    <source>
        <dbReference type="ARBA" id="ARBA00001967"/>
    </source>
</evidence>
<evidence type="ECO:0000256" key="7">
    <source>
        <dbReference type="PIRSR" id="PIRSR601501-1"/>
    </source>
</evidence>
<evidence type="ECO:0000256" key="4">
    <source>
        <dbReference type="ARBA" id="ARBA00022596"/>
    </source>
</evidence>
<dbReference type="GO" id="GO:0016151">
    <property type="term" value="F:nickel cation binding"/>
    <property type="evidence" value="ECO:0007669"/>
    <property type="project" value="InterPro"/>
</dbReference>
<dbReference type="InterPro" id="IPR001501">
    <property type="entry name" value="Ni-dep_hyd_lsu"/>
</dbReference>
<keyword evidence="5 7" id="KW-0479">Metal-binding</keyword>
<comment type="cofactor">
    <cofactor evidence="7">
        <name>Fe cation</name>
        <dbReference type="ChEBI" id="CHEBI:24875"/>
    </cofactor>
</comment>
<dbReference type="AlphaFoldDB" id="A0A497XNL8"/>
<protein>
    <submittedName>
        <fullName evidence="8">Ni,Fe-hydrogenase I large subunit</fullName>
    </submittedName>
</protein>
<dbReference type="Pfam" id="PF00374">
    <property type="entry name" value="NiFeSe_Hases"/>
    <property type="match status" value="2"/>
</dbReference>
<comment type="similarity">
    <text evidence="3">Belongs to the [NiFe]/[NiFeSe] hydrogenase large subunit family.</text>
</comment>
<keyword evidence="9" id="KW-1185">Reference proteome</keyword>
<dbReference type="EMBL" id="RCCJ01000001">
    <property type="protein sequence ID" value="RLJ70556.1"/>
    <property type="molecule type" value="Genomic_DNA"/>
</dbReference>
<proteinExistence type="inferred from homology"/>
<organism evidence="8 9">
    <name type="scientific">Hydrogenivirga caldilitoris</name>
    <dbReference type="NCBI Taxonomy" id="246264"/>
    <lineage>
        <taxon>Bacteria</taxon>
        <taxon>Pseudomonadati</taxon>
        <taxon>Aquificota</taxon>
        <taxon>Aquificia</taxon>
        <taxon>Aquificales</taxon>
        <taxon>Aquificaceae</taxon>
        <taxon>Hydrogenivirga</taxon>
    </lineage>
</organism>
<sequence length="449" mass="50385">MKIQRKLLNRIEGEVELKLLWDSGRIKDAFVCAPNYRGFEKLLVGRPYLDAVVITPRICGICGHAHLMASVEAIEDAYRKAGFKVELSDKAQRIRKLTLTCEFLQNHLRWFYLYLMPDIIKLEPNLRELYEPLKGSVWTEALKASNLPVKVIALFGGQWPHTSYAVPGGVVCDPTGWELVQAEFLLRKLKEFFEERLLGMTFENYLSLKGEEYLEKLGGDMRVFCEVAIDHGLHEAGASYDRFLSGGNFLPGVTSGVLSENGKKFSFEVSKVSENEDFSFFSKRKEAYTWSKAARYEGLPYETGPLARQLMSGNEIIKNLYGKYGSSVLVRVLARLDEGAKLLKEALVLLSGIKLNEPSWIKPPLETKNFSGKGVGVIEASRGTLIHEIEINQGKIKSYNVITPTVWNLGPRDGKYLGVVERAVVGMASELKAEIVVRSFDVCSVCTSH</sequence>
<evidence type="ECO:0000313" key="9">
    <source>
        <dbReference type="Proteomes" id="UP000267841"/>
    </source>
</evidence>
<dbReference type="InterPro" id="IPR029014">
    <property type="entry name" value="NiFe-Hase_large"/>
</dbReference>
<comment type="cofactor">
    <cofactor evidence="1 7">
        <name>Ni(2+)</name>
        <dbReference type="ChEBI" id="CHEBI:49786"/>
    </cofactor>
</comment>
<dbReference type="Proteomes" id="UP000267841">
    <property type="component" value="Unassembled WGS sequence"/>
</dbReference>
<feature type="binding site" evidence="7">
    <location>
        <position position="446"/>
    </location>
    <ligand>
        <name>Fe cation</name>
        <dbReference type="ChEBI" id="CHEBI:24875"/>
    </ligand>
</feature>
<keyword evidence="7" id="KW-0460">Magnesium</keyword>
<dbReference type="GO" id="GO:0030313">
    <property type="term" value="C:cell envelope"/>
    <property type="evidence" value="ECO:0007669"/>
    <property type="project" value="UniProtKB-SubCell"/>
</dbReference>
<accession>A0A497XNL8</accession>
<keyword evidence="7" id="KW-0408">Iron</keyword>
<keyword evidence="6" id="KW-0560">Oxidoreductase</keyword>
<dbReference type="RefSeq" id="WP_121010391.1">
    <property type="nucleotide sequence ID" value="NZ_RCCJ01000001.1"/>
</dbReference>
<feature type="binding site" evidence="7">
    <location>
        <position position="59"/>
    </location>
    <ligand>
        <name>Ni(2+)</name>
        <dbReference type="ChEBI" id="CHEBI:49786"/>
    </ligand>
</feature>
<dbReference type="PANTHER" id="PTHR42958">
    <property type="entry name" value="HYDROGENASE-2 LARGE CHAIN"/>
    <property type="match status" value="1"/>
</dbReference>
<feature type="binding site" evidence="7">
    <location>
        <position position="40"/>
    </location>
    <ligand>
        <name>Mg(2+)</name>
        <dbReference type="ChEBI" id="CHEBI:18420"/>
    </ligand>
</feature>
<dbReference type="InterPro" id="IPR050867">
    <property type="entry name" value="NiFe/NiFeSe_hydrgnase_LSU"/>
</dbReference>
<feature type="binding site" evidence="7">
    <location>
        <position position="62"/>
    </location>
    <ligand>
        <name>Mg(2+)</name>
        <dbReference type="ChEBI" id="CHEBI:18420"/>
    </ligand>
</feature>
<reference evidence="8 9" key="1">
    <citation type="submission" date="2018-10" db="EMBL/GenBank/DDBJ databases">
        <title>Genomic Encyclopedia of Archaeal and Bacterial Type Strains, Phase II (KMG-II): from individual species to whole genera.</title>
        <authorList>
            <person name="Goeker M."/>
        </authorList>
    </citation>
    <scope>NUCLEOTIDE SEQUENCE [LARGE SCALE GENOMIC DNA]</scope>
    <source>
        <strain evidence="8 9">DSM 16510</strain>
    </source>
</reference>
<feature type="binding site" evidence="7">
    <location>
        <position position="443"/>
    </location>
    <ligand>
        <name>Ni(2+)</name>
        <dbReference type="ChEBI" id="CHEBI:49786"/>
    </ligand>
</feature>
<evidence type="ECO:0000256" key="2">
    <source>
        <dbReference type="ARBA" id="ARBA00004196"/>
    </source>
</evidence>
<dbReference type="PROSITE" id="PS00507">
    <property type="entry name" value="NI_HGENASE_L_1"/>
    <property type="match status" value="1"/>
</dbReference>
<dbReference type="SUPFAM" id="SSF56762">
    <property type="entry name" value="HydB/Nqo4-like"/>
    <property type="match status" value="1"/>
</dbReference>
<feature type="binding site" evidence="7">
    <location>
        <position position="401"/>
    </location>
    <ligand>
        <name>Mg(2+)</name>
        <dbReference type="ChEBI" id="CHEBI:18420"/>
    </ligand>
</feature>
<evidence type="ECO:0000256" key="6">
    <source>
        <dbReference type="ARBA" id="ARBA00023002"/>
    </source>
</evidence>
<feature type="binding site" evidence="7">
    <location>
        <position position="449"/>
    </location>
    <ligand>
        <name>Mg(2+)</name>
        <dbReference type="ChEBI" id="CHEBI:18420"/>
    </ligand>
</feature>
<dbReference type="InterPro" id="IPR018194">
    <property type="entry name" value="Ni-dep_hyd_lsu_Ni_BS"/>
</dbReference>
<dbReference type="PANTHER" id="PTHR42958:SF4">
    <property type="entry name" value="HYDROGENASE EXPRESSION_FORMATION PROTEIN HUPK"/>
    <property type="match status" value="1"/>
</dbReference>
<evidence type="ECO:0000256" key="5">
    <source>
        <dbReference type="ARBA" id="ARBA00022723"/>
    </source>
</evidence>
<dbReference type="GO" id="GO:0008901">
    <property type="term" value="F:ferredoxin hydrogenase activity"/>
    <property type="evidence" value="ECO:0007669"/>
    <property type="project" value="InterPro"/>
</dbReference>
<dbReference type="Gene3D" id="1.10.645.10">
    <property type="entry name" value="Cytochrome-c3 Hydrogenase, chain B"/>
    <property type="match status" value="1"/>
</dbReference>
<comment type="subcellular location">
    <subcellularLocation>
        <location evidence="2">Cell envelope</location>
    </subcellularLocation>
</comment>
<evidence type="ECO:0000313" key="8">
    <source>
        <dbReference type="EMBL" id="RLJ70556.1"/>
    </source>
</evidence>
<name>A0A497XNL8_9AQUI</name>
<evidence type="ECO:0000256" key="3">
    <source>
        <dbReference type="ARBA" id="ARBA00009292"/>
    </source>
</evidence>
<keyword evidence="4 7" id="KW-0533">Nickel</keyword>
<dbReference type="OrthoDB" id="9761717at2"/>
<gene>
    <name evidence="8" type="ORF">BCF55_0832</name>
</gene>